<feature type="domain" description="IrrE N-terminal-like" evidence="1">
    <location>
        <begin position="70"/>
        <end position="144"/>
    </location>
</feature>
<sequence>MPCRTLVLLGGVMFKYIKKCALKTLQSNNISEFPIPIYAIEQIIIDHYFDIVIIPTLRKSCVFDQTLFVANLPDTEFRISLAHELGHILMHDFFIHSSRFEAQANAFAAYFLMPPSMFEGDLKQLNEWDLAEKYGVPVESIIKRAALITELSNKEMRIF</sequence>
<evidence type="ECO:0000313" key="2">
    <source>
        <dbReference type="EMBL" id="AFA47986.1"/>
    </source>
</evidence>
<organism evidence="2 3">
    <name type="scientific">Acetobacterium woodii (strain ATCC 29683 / DSM 1030 / JCM 2381 / KCTC 1655 / WB1)</name>
    <dbReference type="NCBI Taxonomy" id="931626"/>
    <lineage>
        <taxon>Bacteria</taxon>
        <taxon>Bacillati</taxon>
        <taxon>Bacillota</taxon>
        <taxon>Clostridia</taxon>
        <taxon>Eubacteriales</taxon>
        <taxon>Eubacteriaceae</taxon>
        <taxon>Acetobacterium</taxon>
    </lineage>
</organism>
<dbReference type="AlphaFoldDB" id="H6LDU3"/>
<name>H6LDU3_ACEWD</name>
<accession>H6LDU3</accession>
<dbReference type="KEGG" id="awo:Awo_c12020"/>
<evidence type="ECO:0000313" key="3">
    <source>
        <dbReference type="Proteomes" id="UP000007177"/>
    </source>
</evidence>
<dbReference type="Proteomes" id="UP000007177">
    <property type="component" value="Chromosome"/>
</dbReference>
<protein>
    <recommendedName>
        <fullName evidence="1">IrrE N-terminal-like domain-containing protein</fullName>
    </recommendedName>
</protein>
<dbReference type="STRING" id="931626.Awo_c12020"/>
<gene>
    <name evidence="2" type="ordered locus">Awo_c12020</name>
</gene>
<reference evidence="2 3" key="2">
    <citation type="journal article" date="2012" name="PLoS ONE">
        <title>An ancient pathway combining carbon dioxide fixation with the generation and utilization of a sodium ion gradient for ATP synthesis.</title>
        <authorList>
            <person name="Poehlein A."/>
            <person name="Schmidt S."/>
            <person name="Kaster A.K."/>
            <person name="Goenrich M."/>
            <person name="Vollmers J."/>
            <person name="Thurmer A."/>
            <person name="Bertsch J."/>
            <person name="Schuchmann K."/>
            <person name="Voigt B."/>
            <person name="Hecker M."/>
            <person name="Daniel R."/>
            <person name="Thauer R.K."/>
            <person name="Gottschalk G."/>
            <person name="Muller V."/>
        </authorList>
    </citation>
    <scope>NUCLEOTIDE SEQUENCE [LARGE SCALE GENOMIC DNA]</scope>
    <source>
        <strain evidence="3">ATCC 29683 / DSM 1030 / JCM 2381 / KCTC 1655 / WB1</strain>
    </source>
</reference>
<dbReference type="InterPro" id="IPR010359">
    <property type="entry name" value="IrrE_HExxH"/>
</dbReference>
<dbReference type="EMBL" id="CP002987">
    <property type="protein sequence ID" value="AFA47986.1"/>
    <property type="molecule type" value="Genomic_DNA"/>
</dbReference>
<proteinExistence type="predicted"/>
<dbReference type="HOGENOM" id="CLU_1763974_0_0_9"/>
<dbReference type="Pfam" id="PF06114">
    <property type="entry name" value="Peptidase_M78"/>
    <property type="match status" value="1"/>
</dbReference>
<reference evidence="3" key="1">
    <citation type="submission" date="2011-07" db="EMBL/GenBank/DDBJ databases">
        <title>Complete genome sequence of Acetobacterium woodii.</title>
        <authorList>
            <person name="Poehlein A."/>
            <person name="Schmidt S."/>
            <person name="Kaster A.-K."/>
            <person name="Goenrich M."/>
            <person name="Vollmers J."/>
            <person name="Thuermer A."/>
            <person name="Gottschalk G."/>
            <person name="Thauer R.K."/>
            <person name="Daniel R."/>
            <person name="Mueller V."/>
        </authorList>
    </citation>
    <scope>NUCLEOTIDE SEQUENCE [LARGE SCALE GENOMIC DNA]</scope>
    <source>
        <strain evidence="3">ATCC 29683 / DSM 1030 / JCM 2381 / KCTC 1655 / WB1</strain>
    </source>
</reference>
<evidence type="ECO:0000259" key="1">
    <source>
        <dbReference type="Pfam" id="PF06114"/>
    </source>
</evidence>
<keyword evidence="3" id="KW-1185">Reference proteome</keyword>
<dbReference type="eggNOG" id="COG2856">
    <property type="taxonomic scope" value="Bacteria"/>
</dbReference>